<organism evidence="2 3">
    <name type="scientific">Solea senegalensis</name>
    <name type="common">Senegalese sole</name>
    <dbReference type="NCBI Taxonomy" id="28829"/>
    <lineage>
        <taxon>Eukaryota</taxon>
        <taxon>Metazoa</taxon>
        <taxon>Chordata</taxon>
        <taxon>Craniata</taxon>
        <taxon>Vertebrata</taxon>
        <taxon>Euteleostomi</taxon>
        <taxon>Actinopterygii</taxon>
        <taxon>Neopterygii</taxon>
        <taxon>Teleostei</taxon>
        <taxon>Neoteleostei</taxon>
        <taxon>Acanthomorphata</taxon>
        <taxon>Carangaria</taxon>
        <taxon>Pleuronectiformes</taxon>
        <taxon>Pleuronectoidei</taxon>
        <taxon>Soleidae</taxon>
        <taxon>Solea</taxon>
    </lineage>
</organism>
<reference evidence="2 3" key="1">
    <citation type="journal article" date="2021" name="Sci. Rep.">
        <title>Chromosome anchoring in Senegalese sole (Solea senegalensis) reveals sex-associated markers and genome rearrangements in flatfish.</title>
        <authorList>
            <person name="Guerrero-Cozar I."/>
            <person name="Gomez-Garrido J."/>
            <person name="Berbel C."/>
            <person name="Martinez-Blanch J.F."/>
            <person name="Alioto T."/>
            <person name="Claros M.G."/>
            <person name="Gagnaire P.A."/>
            <person name="Manchado M."/>
        </authorList>
    </citation>
    <scope>NUCLEOTIDE SEQUENCE [LARGE SCALE GENOMIC DNA]</scope>
    <source>
        <strain evidence="2">Sse05_10M</strain>
    </source>
</reference>
<feature type="region of interest" description="Disordered" evidence="1">
    <location>
        <begin position="58"/>
        <end position="82"/>
    </location>
</feature>
<feature type="compositionally biased region" description="Basic and acidic residues" evidence="1">
    <location>
        <begin position="73"/>
        <end position="82"/>
    </location>
</feature>
<protein>
    <submittedName>
        <fullName evidence="2">Uncharacterized protein</fullName>
    </submittedName>
</protein>
<dbReference type="EMBL" id="JAGKHQ010000014">
    <property type="protein sequence ID" value="KAG7499278.1"/>
    <property type="molecule type" value="Genomic_DNA"/>
</dbReference>
<sequence>MKGCCVSCCCSNDVLKQQQLTTRLSLCEQREEEEEARCSAVLTHTPAPAALSSVDRWRLRDNSEPPMRMNSTDVRRSERKTT</sequence>
<keyword evidence="3" id="KW-1185">Reference proteome</keyword>
<accession>A0AAV6R2E8</accession>
<evidence type="ECO:0000313" key="3">
    <source>
        <dbReference type="Proteomes" id="UP000693946"/>
    </source>
</evidence>
<gene>
    <name evidence="2" type="ORF">JOB18_033962</name>
</gene>
<comment type="caution">
    <text evidence="2">The sequence shown here is derived from an EMBL/GenBank/DDBJ whole genome shotgun (WGS) entry which is preliminary data.</text>
</comment>
<name>A0AAV6R2E8_SOLSE</name>
<dbReference type="AlphaFoldDB" id="A0AAV6R2E8"/>
<evidence type="ECO:0000256" key="1">
    <source>
        <dbReference type="SAM" id="MobiDB-lite"/>
    </source>
</evidence>
<evidence type="ECO:0000313" key="2">
    <source>
        <dbReference type="EMBL" id="KAG7499278.1"/>
    </source>
</evidence>
<dbReference type="Proteomes" id="UP000693946">
    <property type="component" value="Linkage Group LG21"/>
</dbReference>
<proteinExistence type="predicted"/>